<keyword evidence="2" id="KW-1185">Reference proteome</keyword>
<protein>
    <submittedName>
        <fullName evidence="1">Uncharacterized protein</fullName>
    </submittedName>
</protein>
<accession>A0A1Q9BYS9</accession>
<organism evidence="1 2">
    <name type="scientific">Symbiodinium microadriaticum</name>
    <name type="common">Dinoflagellate</name>
    <name type="synonym">Zooxanthella microadriatica</name>
    <dbReference type="NCBI Taxonomy" id="2951"/>
    <lineage>
        <taxon>Eukaryota</taxon>
        <taxon>Sar</taxon>
        <taxon>Alveolata</taxon>
        <taxon>Dinophyceae</taxon>
        <taxon>Suessiales</taxon>
        <taxon>Symbiodiniaceae</taxon>
        <taxon>Symbiodinium</taxon>
    </lineage>
</organism>
<dbReference type="EMBL" id="LSRX01002247">
    <property type="protein sequence ID" value="OLP75838.1"/>
    <property type="molecule type" value="Genomic_DNA"/>
</dbReference>
<dbReference type="OrthoDB" id="415719at2759"/>
<evidence type="ECO:0000313" key="2">
    <source>
        <dbReference type="Proteomes" id="UP000186817"/>
    </source>
</evidence>
<gene>
    <name evidence="1" type="ORF">AK812_SmicGene44305</name>
</gene>
<comment type="caution">
    <text evidence="1">The sequence shown here is derived from an EMBL/GenBank/DDBJ whole genome shotgun (WGS) entry which is preliminary data.</text>
</comment>
<evidence type="ECO:0000313" key="1">
    <source>
        <dbReference type="EMBL" id="OLP75838.1"/>
    </source>
</evidence>
<sequence>MASASTGQLAIRLRRFHEDACADGELTAVVEELNRTEGQKEGGRIFACWAHSGSEKTVVFLELFSNASDADFNDDVSLGHFFTSPTSEELLVPPSLRSLQQPTSSLFLSGEGVSYQSPKLEIEDWSRVLYVVATSRVHDGCLAPLMQLEEQYYKKLEEEETRGNVFYRWHLSSDLRIQKGEQNRSGLLACADLCCAALNHLSDGMPETSGSRLGQGCTAAQRAVQEHVCQRVVRFCTRLNSTSDGPFSYKGSLQTFGRNSAGYERIRGGDVDLPTRAATCDPGNLVDPGLWETICRPGAIFEEHQSFQQCLGFTKTFGIERKEYIDLTCRELRCKKLRLRTQVFGVAGVFAAAKSTKGRQRKIWDGSVLSERATQPPKPHRLANPSSFLDIVVRRGERLYMSKRDAATYFDLLAVPADLQPWFGQEPIALHEFLSQGRFALAEVIGFVDDLPQGEGLLAQTLLFPVHAAWPMGFSWSSCVAQSNTIGLLVDAGVDPRCILSLDHTLPGSQEELCAVATDDTLFFHRCPFKGRRTLSKLDKVFDKNGVARNVNKDISLAAEMTALGCDISAAPPLVEPCKRKLVKFVAAVCDLLEAPTASPVVVNSVLGTAQWFCLLQRSLFSIFNAIYRFVQLEPSWKPALLPAAVKNELLVCLVLSPLLPAALDRPFLSELLACDAAPQYGFGVCSLACGRKVVEEVGRYAERRGDYVRLQAAAGDEPEVPRLGVPRRLPFCKGDFKPLISTRAKWPAHSGVLECHGVLLTVKWVCRSRSRQGHRVVILVDAKAAIGSISKGRSSAGSLRRVLRNIAAHTLACNLLLRLVYIPSESRFAAMFVCEGEVAELYRDFEGFATHMRVCHDLFVAAEPFRTCLSVEIFGDSERGLGFLLSQRDEYLVLLPFSEAMLEASESASTFKNFQRRFYWQKGVAALLGH</sequence>
<feature type="non-terminal residue" evidence="1">
    <location>
        <position position="931"/>
    </location>
</feature>
<reference evidence="1 2" key="1">
    <citation type="submission" date="2016-02" db="EMBL/GenBank/DDBJ databases">
        <title>Genome analysis of coral dinoflagellate symbionts highlights evolutionary adaptations to a symbiotic lifestyle.</title>
        <authorList>
            <person name="Aranda M."/>
            <person name="Li Y."/>
            <person name="Liew Y.J."/>
            <person name="Baumgarten S."/>
            <person name="Simakov O."/>
            <person name="Wilson M."/>
            <person name="Piel J."/>
            <person name="Ashoor H."/>
            <person name="Bougouffa S."/>
            <person name="Bajic V.B."/>
            <person name="Ryu T."/>
            <person name="Ravasi T."/>
            <person name="Bayer T."/>
            <person name="Micklem G."/>
            <person name="Kim H."/>
            <person name="Bhak J."/>
            <person name="Lajeunesse T.C."/>
            <person name="Voolstra C.R."/>
        </authorList>
    </citation>
    <scope>NUCLEOTIDE SEQUENCE [LARGE SCALE GENOMIC DNA]</scope>
    <source>
        <strain evidence="1 2">CCMP2467</strain>
    </source>
</reference>
<proteinExistence type="predicted"/>
<name>A0A1Q9BYS9_SYMMI</name>
<dbReference type="AlphaFoldDB" id="A0A1Q9BYS9"/>
<dbReference type="Proteomes" id="UP000186817">
    <property type="component" value="Unassembled WGS sequence"/>
</dbReference>